<gene>
    <name evidence="1" type="ORF">QUC96_010030</name>
</gene>
<evidence type="ECO:0000313" key="1">
    <source>
        <dbReference type="EMBL" id="XKR68776.1"/>
    </source>
</evidence>
<name>A0ACD5FKM6_STAHY</name>
<sequence>MQLLKYAKIALLIVILAEEIRNARGETRKFIPEDSNGFSDVTKKSMVETKKYFG</sequence>
<dbReference type="EMBL" id="CP171742">
    <property type="protein sequence ID" value="XKR68776.1"/>
    <property type="molecule type" value="Genomic_DNA"/>
</dbReference>
<organism evidence="1 2">
    <name type="scientific">Staphylococcus hyicus</name>
    <dbReference type="NCBI Taxonomy" id="1284"/>
    <lineage>
        <taxon>Bacteria</taxon>
        <taxon>Bacillati</taxon>
        <taxon>Bacillota</taxon>
        <taxon>Bacilli</taxon>
        <taxon>Bacillales</taxon>
        <taxon>Staphylococcaceae</taxon>
        <taxon>Staphylococcus</taxon>
    </lineage>
</organism>
<reference evidence="1" key="1">
    <citation type="submission" date="2024-09" db="EMBL/GenBank/DDBJ databases">
        <authorList>
            <person name="Gagne-Thivierge C."/>
        </authorList>
    </citation>
    <scope>NUCLEOTIDE SEQUENCE</scope>
    <source>
        <strain evidence="1">SC310</strain>
    </source>
</reference>
<dbReference type="Proteomes" id="UP001234913">
    <property type="component" value="Chromosome"/>
</dbReference>
<proteinExistence type="predicted"/>
<accession>A0ACD5FKM6</accession>
<protein>
    <submittedName>
        <fullName evidence="1">Uncharacterized protein</fullName>
    </submittedName>
</protein>
<keyword evidence="2" id="KW-1185">Reference proteome</keyword>
<evidence type="ECO:0000313" key="2">
    <source>
        <dbReference type="Proteomes" id="UP001234913"/>
    </source>
</evidence>